<comment type="caution">
    <text evidence="2">The sequence shown here is derived from an EMBL/GenBank/DDBJ whole genome shotgun (WGS) entry which is preliminary data.</text>
</comment>
<feature type="compositionally biased region" description="Low complexity" evidence="1">
    <location>
        <begin position="309"/>
        <end position="321"/>
    </location>
</feature>
<accession>A0A9P7FM88</accession>
<reference evidence="2" key="2">
    <citation type="submission" date="2021-10" db="EMBL/GenBank/DDBJ databases">
        <title>Phylogenomics reveals ancestral predisposition of the termite-cultivated fungus Termitomyces towards a domesticated lifestyle.</title>
        <authorList>
            <person name="Auxier B."/>
            <person name="Grum-Grzhimaylo A."/>
            <person name="Cardenas M.E."/>
            <person name="Lodge J.D."/>
            <person name="Laessoe T."/>
            <person name="Pedersen O."/>
            <person name="Smith M.E."/>
            <person name="Kuyper T.W."/>
            <person name="Franco-Molano E.A."/>
            <person name="Baroni T.J."/>
            <person name="Aanen D.K."/>
        </authorList>
    </citation>
    <scope>NUCLEOTIDE SEQUENCE</scope>
    <source>
        <strain evidence="2">D49</strain>
    </source>
</reference>
<dbReference type="Proteomes" id="UP000717328">
    <property type="component" value="Unassembled WGS sequence"/>
</dbReference>
<reference evidence="2" key="1">
    <citation type="submission" date="2021-02" db="EMBL/GenBank/DDBJ databases">
        <authorList>
            <person name="Nieuwenhuis M."/>
            <person name="Van De Peppel L.J.J."/>
        </authorList>
    </citation>
    <scope>NUCLEOTIDE SEQUENCE</scope>
    <source>
        <strain evidence="2">D49</strain>
    </source>
</reference>
<sequence>NVALQHVGAAAAMMQISETPIITRLLTCMFYAPEYPGMQGLRDALAVNVDLEEPGATLKDEDYPENWWCHPSSSGAKANTIDIARLDEYREIYAHKVKRPFSLRESGPSYAASELVKDFGQAFADANSYSTIFKHCAGMSARRATGLMSLYDMAMGMPTPEKVVVAGRNLQRKTASITTKHPKTIKQLSREAAHAQRNVMEQSDPTIDVGITPTEEDVRNLFNSDRDGKQFTGYLGFEKSDSASSSEDGSLRLPPQCARGEQFPDVTQSKPPSLAPAEQPHHFRRPPFLPPLTPFAPENPASPHNSLNVPVSPASSVGSSDPVHREIIPVGPDHPVDPVVPVVPVIPAHETSASDTTGPAAAADTGDQHIDLDQVDPGVRIVVTTNMSVPPVVSIVSVDPVNSSTPSSLDSDDAAPSPMHHMQESDLEPSEHPAAATLLQAESDLDLSPNVVTDGECDLDLSTNQSYLFGHTYRINSINVPTCFWLEVEI</sequence>
<proteinExistence type="predicted"/>
<name>A0A9P7FM88_9AGAR</name>
<protein>
    <submittedName>
        <fullName evidence="2">Uncharacterized protein</fullName>
    </submittedName>
</protein>
<feature type="region of interest" description="Disordered" evidence="1">
    <location>
        <begin position="400"/>
        <end position="431"/>
    </location>
</feature>
<evidence type="ECO:0000313" key="3">
    <source>
        <dbReference type="Proteomes" id="UP000717328"/>
    </source>
</evidence>
<keyword evidence="3" id="KW-1185">Reference proteome</keyword>
<feature type="region of interest" description="Disordered" evidence="1">
    <location>
        <begin position="350"/>
        <end position="371"/>
    </location>
</feature>
<evidence type="ECO:0000256" key="1">
    <source>
        <dbReference type="SAM" id="MobiDB-lite"/>
    </source>
</evidence>
<dbReference type="EMBL" id="JABCKI010006426">
    <property type="protein sequence ID" value="KAG5634412.1"/>
    <property type="molecule type" value="Genomic_DNA"/>
</dbReference>
<feature type="region of interest" description="Disordered" evidence="1">
    <location>
        <begin position="233"/>
        <end position="321"/>
    </location>
</feature>
<feature type="compositionally biased region" description="Low complexity" evidence="1">
    <location>
        <begin position="400"/>
        <end position="418"/>
    </location>
</feature>
<gene>
    <name evidence="2" type="ORF">H0H81_002075</name>
</gene>
<organism evidence="2 3">
    <name type="scientific">Sphagnurus paluster</name>
    <dbReference type="NCBI Taxonomy" id="117069"/>
    <lineage>
        <taxon>Eukaryota</taxon>
        <taxon>Fungi</taxon>
        <taxon>Dikarya</taxon>
        <taxon>Basidiomycota</taxon>
        <taxon>Agaricomycotina</taxon>
        <taxon>Agaricomycetes</taxon>
        <taxon>Agaricomycetidae</taxon>
        <taxon>Agaricales</taxon>
        <taxon>Tricholomatineae</taxon>
        <taxon>Lyophyllaceae</taxon>
        <taxon>Sphagnurus</taxon>
    </lineage>
</organism>
<dbReference type="AlphaFoldDB" id="A0A9P7FM88"/>
<evidence type="ECO:0000313" key="2">
    <source>
        <dbReference type="EMBL" id="KAG5634412.1"/>
    </source>
</evidence>
<feature type="non-terminal residue" evidence="2">
    <location>
        <position position="1"/>
    </location>
</feature>
<feature type="compositionally biased region" description="Low complexity" evidence="1">
    <location>
        <begin position="350"/>
        <end position="365"/>
    </location>
</feature>